<keyword evidence="1 3" id="KW-0547">Nucleotide-binding</keyword>
<name>A0ABY6HWI9_9ARCH</name>
<dbReference type="Pfam" id="PF01926">
    <property type="entry name" value="MMR_HSR1"/>
    <property type="match status" value="1"/>
</dbReference>
<dbReference type="EMBL" id="CP104013">
    <property type="protein sequence ID" value="UYP47865.1"/>
    <property type="molecule type" value="Genomic_DNA"/>
</dbReference>
<protein>
    <submittedName>
        <fullName evidence="6">GTPase Der</fullName>
    </submittedName>
</protein>
<sequence length="299" mass="34030">MKTGKHWQDIFATVIKETDFVLEILDSRNPIGTHNKMIETFLLKNRPEIQLILILNKSDIIPREVLKEWKLYFKSQGYKVFSCSAKHHKGVMNLLKEIRHLGTRPNTNMLIVGYPNTGKSTLIESLTKNEKKVGTSARAGFTRVIQKIRLTNNVFLIDTPGVIPINEKDETDMAIKACMVADKVNDPMGVVEAIFKLLPKKQFNSIYGINLDKNDGPEKLVFEVGKKSGLLISGGKINEPEAQKLLIRDWQSNKLKYYSLPPSMIKKEKSEPILTEQPKYQKNAQGIPKSLRKRKKKSS</sequence>
<dbReference type="InterPro" id="IPR050755">
    <property type="entry name" value="TRAFAC_YlqF/YawG_RiboMat"/>
</dbReference>
<dbReference type="SUPFAM" id="SSF52540">
    <property type="entry name" value="P-loop containing nucleoside triphosphate hydrolases"/>
    <property type="match status" value="1"/>
</dbReference>
<dbReference type="InterPro" id="IPR030378">
    <property type="entry name" value="G_CP_dom"/>
</dbReference>
<dbReference type="Gene3D" id="3.40.50.300">
    <property type="entry name" value="P-loop containing nucleotide triphosphate hydrolases"/>
    <property type="match status" value="1"/>
</dbReference>
<dbReference type="PANTHER" id="PTHR11089">
    <property type="entry name" value="GTP-BINDING PROTEIN-RELATED"/>
    <property type="match status" value="1"/>
</dbReference>
<proteinExistence type="inferred from homology"/>
<gene>
    <name evidence="6" type="ORF">NEF87_004150</name>
</gene>
<dbReference type="PROSITE" id="PS51721">
    <property type="entry name" value="G_CP"/>
    <property type="match status" value="1"/>
</dbReference>
<keyword evidence="7" id="KW-1185">Reference proteome</keyword>
<evidence type="ECO:0000256" key="4">
    <source>
        <dbReference type="SAM" id="MobiDB-lite"/>
    </source>
</evidence>
<dbReference type="PANTHER" id="PTHR11089:SF30">
    <property type="entry name" value="GUANINE NUCLEOTIDE-BINDING PROTEIN-LIKE 3 HOMOLOG"/>
    <property type="match status" value="1"/>
</dbReference>
<dbReference type="InterPro" id="IPR016478">
    <property type="entry name" value="GTPase_MTG1"/>
</dbReference>
<feature type="compositionally biased region" description="Basic residues" evidence="4">
    <location>
        <begin position="290"/>
        <end position="299"/>
    </location>
</feature>
<dbReference type="InterPro" id="IPR006073">
    <property type="entry name" value="GTP-bd"/>
</dbReference>
<reference evidence="6" key="1">
    <citation type="submission" date="2022-09" db="EMBL/GenBank/DDBJ databases">
        <title>Actin cytoskeleton and complex cell architecture in an #Asgard archaeon.</title>
        <authorList>
            <person name="Ponce Toledo R.I."/>
            <person name="Schleper C."/>
            <person name="Rodrigues Oliveira T."/>
            <person name="Wollweber F."/>
            <person name="Xu J."/>
            <person name="Rittmann S."/>
            <person name="Klingl A."/>
            <person name="Pilhofer M."/>
        </authorList>
    </citation>
    <scope>NUCLEOTIDE SEQUENCE</scope>
    <source>
        <strain evidence="6">B-35</strain>
    </source>
</reference>
<dbReference type="PRINTS" id="PR00326">
    <property type="entry name" value="GTP1OBG"/>
</dbReference>
<dbReference type="InterPro" id="IPR023179">
    <property type="entry name" value="GTP-bd_ortho_bundle_sf"/>
</dbReference>
<dbReference type="Gene3D" id="1.10.1580.10">
    <property type="match status" value="1"/>
</dbReference>
<evidence type="ECO:0000259" key="5">
    <source>
        <dbReference type="PROSITE" id="PS51721"/>
    </source>
</evidence>
<evidence type="ECO:0000256" key="2">
    <source>
        <dbReference type="ARBA" id="ARBA00023134"/>
    </source>
</evidence>
<dbReference type="PIRSF" id="PIRSF006230">
    <property type="entry name" value="MG442"/>
    <property type="match status" value="1"/>
</dbReference>
<evidence type="ECO:0000256" key="3">
    <source>
        <dbReference type="PIRNR" id="PIRNR006230"/>
    </source>
</evidence>
<dbReference type="InterPro" id="IPR027417">
    <property type="entry name" value="P-loop_NTPase"/>
</dbReference>
<accession>A0ABY6HWI9</accession>
<dbReference type="Proteomes" id="UP001208689">
    <property type="component" value="Chromosome"/>
</dbReference>
<feature type="domain" description="CP-type G" evidence="5">
    <location>
        <begin position="7"/>
        <end position="165"/>
    </location>
</feature>
<evidence type="ECO:0000313" key="7">
    <source>
        <dbReference type="Proteomes" id="UP001208689"/>
    </source>
</evidence>
<comment type="similarity">
    <text evidence="3">Belongs to the TRAFAC class YlqF/YawG GTPase family. MTG1 subfamily.</text>
</comment>
<organism evidence="6 7">
    <name type="scientific">Candidatus Lokiarchaeum ossiferum</name>
    <dbReference type="NCBI Taxonomy" id="2951803"/>
    <lineage>
        <taxon>Archaea</taxon>
        <taxon>Promethearchaeati</taxon>
        <taxon>Promethearchaeota</taxon>
        <taxon>Promethearchaeia</taxon>
        <taxon>Promethearchaeales</taxon>
        <taxon>Promethearchaeaceae</taxon>
        <taxon>Candidatus Lokiarchaeum</taxon>
    </lineage>
</organism>
<keyword evidence="2 3" id="KW-0342">GTP-binding</keyword>
<evidence type="ECO:0000313" key="6">
    <source>
        <dbReference type="EMBL" id="UYP47865.1"/>
    </source>
</evidence>
<feature type="region of interest" description="Disordered" evidence="4">
    <location>
        <begin position="268"/>
        <end position="299"/>
    </location>
</feature>
<evidence type="ECO:0000256" key="1">
    <source>
        <dbReference type="ARBA" id="ARBA00022741"/>
    </source>
</evidence>